<dbReference type="EMBL" id="MU069625">
    <property type="protein sequence ID" value="KAF5837171.1"/>
    <property type="molecule type" value="Genomic_DNA"/>
</dbReference>
<evidence type="ECO:0000256" key="1">
    <source>
        <dbReference type="SAM" id="MobiDB-lite"/>
    </source>
</evidence>
<proteinExistence type="predicted"/>
<name>A0ABQ7GRD7_DUNSA</name>
<keyword evidence="3" id="KW-1185">Reference proteome</keyword>
<gene>
    <name evidence="2" type="ORF">DUNSADRAFT_4731</name>
</gene>
<dbReference type="PANTHER" id="PTHR46007">
    <property type="entry name" value="MEDIATOR OF RNA POLYMERASE II TRANSCRIPTION SUBUNIT 12"/>
    <property type="match status" value="1"/>
</dbReference>
<feature type="region of interest" description="Disordered" evidence="1">
    <location>
        <begin position="290"/>
        <end position="316"/>
    </location>
</feature>
<dbReference type="InterPro" id="IPR051647">
    <property type="entry name" value="Mediator_comp_sub12"/>
</dbReference>
<feature type="compositionally biased region" description="Low complexity" evidence="1">
    <location>
        <begin position="296"/>
        <end position="309"/>
    </location>
</feature>
<dbReference type="Proteomes" id="UP000815325">
    <property type="component" value="Unassembled WGS sequence"/>
</dbReference>
<organism evidence="2 3">
    <name type="scientific">Dunaliella salina</name>
    <name type="common">Green alga</name>
    <name type="synonym">Protococcus salinus</name>
    <dbReference type="NCBI Taxonomy" id="3046"/>
    <lineage>
        <taxon>Eukaryota</taxon>
        <taxon>Viridiplantae</taxon>
        <taxon>Chlorophyta</taxon>
        <taxon>core chlorophytes</taxon>
        <taxon>Chlorophyceae</taxon>
        <taxon>CS clade</taxon>
        <taxon>Chlamydomonadales</taxon>
        <taxon>Dunaliellaceae</taxon>
        <taxon>Dunaliella</taxon>
    </lineage>
</organism>
<evidence type="ECO:0000313" key="3">
    <source>
        <dbReference type="Proteomes" id="UP000815325"/>
    </source>
</evidence>
<comment type="caution">
    <text evidence="2">The sequence shown here is derived from an EMBL/GenBank/DDBJ whole genome shotgun (WGS) entry which is preliminary data.</text>
</comment>
<sequence>MQLQAKLQAATGMGSLGALPAQLMQQQQRMGGLGPGMMPGMTDPAAAETHPHTHMHACTHWHARTCMQLQAKLQAATGMGSLGALPAQLMQQQQRMGGLGPGMMPGMTDPAAAEHLMHQLMQQQQHQSHHQQPQQQTEVMQIMAGALPSQPQQHQQQQQQAATAAASAAMAAAAHGQQAGHTPAAVAAAAAHMQMLQNGGLPALPGSMEAQQQQQQQQQLAGTTAGSLSAGVMGVHGGVLAQQQHAATLAGVGGLRGVVRNPNGMVPSLEGGATGPGAFLHGPLNMHNVGGGGRRGSNSSSGRPGVSTSAPQLHHAPAFGMGLPHDQQHTAPDALLAQQFAGLGVNGGLGGMVPFPHFALAPSHSNIGMASSLYSSSSGFAGTAAAATHGAFGGGPTFRRQRSLPPPHAVRVPIAQGAGRSTSLQQPAHLRTQQQQQQQQHGGGDTSLAAHSLPPQALRRGSSGKHSSMLDPGSGSLVPSNSMMAIPSAAVLQSAGSAPTQMPRPRSREAAAGLFMAWL</sequence>
<evidence type="ECO:0000313" key="2">
    <source>
        <dbReference type="EMBL" id="KAF5837171.1"/>
    </source>
</evidence>
<accession>A0ABQ7GRD7</accession>
<reference evidence="2" key="1">
    <citation type="submission" date="2017-08" db="EMBL/GenBank/DDBJ databases">
        <authorList>
            <person name="Polle J.E."/>
            <person name="Barry K."/>
            <person name="Cushman J."/>
            <person name="Schmutz J."/>
            <person name="Tran D."/>
            <person name="Hathwaick L.T."/>
            <person name="Yim W.C."/>
            <person name="Jenkins J."/>
            <person name="Mckie-Krisberg Z.M."/>
            <person name="Prochnik S."/>
            <person name="Lindquist E."/>
            <person name="Dockter R.B."/>
            <person name="Adam C."/>
            <person name="Molina H."/>
            <person name="Bunkerborg J."/>
            <person name="Jin E."/>
            <person name="Buchheim M."/>
            <person name="Magnuson J."/>
        </authorList>
    </citation>
    <scope>NUCLEOTIDE SEQUENCE</scope>
    <source>
        <strain evidence="2">CCAP 19/18</strain>
    </source>
</reference>
<feature type="region of interest" description="Disordered" evidence="1">
    <location>
        <begin position="421"/>
        <end position="481"/>
    </location>
</feature>
<protein>
    <submittedName>
        <fullName evidence="2">Uncharacterized protein</fullName>
    </submittedName>
</protein>
<dbReference type="PANTHER" id="PTHR46007:SF11">
    <property type="entry name" value="MEDIATOR OF RNA POLYMERASE II TRANSCRIPTION SUBUNIT 12"/>
    <property type="match status" value="1"/>
</dbReference>